<dbReference type="EMBL" id="VWSJ01000019">
    <property type="protein sequence ID" value="MSN96591.1"/>
    <property type="molecule type" value="Genomic_DNA"/>
</dbReference>
<name>A0A6L5WLM8_9BACT</name>
<feature type="transmembrane region" description="Helical" evidence="1">
    <location>
        <begin position="153"/>
        <end position="178"/>
    </location>
</feature>
<keyword evidence="1" id="KW-0812">Transmembrane</keyword>
<reference evidence="2 3" key="2">
    <citation type="submission" date="2020-03" db="EMBL/GenBank/DDBJ databases">
        <title>Campylobacter portucalensis sp. nov., a new species of Campylobacter isolated from the reproductive tract of bulls.</title>
        <authorList>
            <person name="Silva M.F."/>
            <person name="Pereira G."/>
            <person name="Carneiro C."/>
            <person name="Hemphill A."/>
            <person name="Mateus L."/>
            <person name="Lopes-Da-Costa L."/>
            <person name="Silva E."/>
        </authorList>
    </citation>
    <scope>NUCLEOTIDE SEQUENCE [LARGE SCALE GENOMIC DNA]</scope>
    <source>
        <strain evidence="2 3">FMV-PI01</strain>
    </source>
</reference>
<dbReference type="RefSeq" id="WP_154570858.1">
    <property type="nucleotide sequence ID" value="NZ_VWSJ01000019.1"/>
</dbReference>
<dbReference type="Proteomes" id="UP000476338">
    <property type="component" value="Unassembled WGS sequence"/>
</dbReference>
<keyword evidence="3" id="KW-1185">Reference proteome</keyword>
<comment type="caution">
    <text evidence="2">The sequence shown here is derived from an EMBL/GenBank/DDBJ whole genome shotgun (WGS) entry which is preliminary data.</text>
</comment>
<feature type="transmembrane region" description="Helical" evidence="1">
    <location>
        <begin position="62"/>
        <end position="81"/>
    </location>
</feature>
<protein>
    <submittedName>
        <fullName evidence="2">Uncharacterized protein</fullName>
    </submittedName>
</protein>
<keyword evidence="1" id="KW-1133">Transmembrane helix</keyword>
<dbReference type="AlphaFoldDB" id="A0A6L5WLM8"/>
<evidence type="ECO:0000256" key="1">
    <source>
        <dbReference type="SAM" id="Phobius"/>
    </source>
</evidence>
<evidence type="ECO:0000313" key="2">
    <source>
        <dbReference type="EMBL" id="MSN96591.1"/>
    </source>
</evidence>
<accession>A0A6L5WLM8</accession>
<proteinExistence type="predicted"/>
<evidence type="ECO:0000313" key="3">
    <source>
        <dbReference type="Proteomes" id="UP000476338"/>
    </source>
</evidence>
<sequence length="237" mass="27928">MKNASNNSAINQSSNKKDYDKEPIIVKDYGNFYHIFIYISFFVVVIAICGKDAWIRDGIYQGKVQIVTGAIVVFILSFLLIKNSIKYFQKSKQVFIFNSNSLKYSCYGEETIKSIDKISAISHLFIAGNTTGKNIYQNRSIFQLFFKTDILELFFYLFSVIYTTILHLIFILPFRIFFQKAFFILNKNFLILFEDGSFMSIIINNQKEYNEIKKYFKYHNININDKVKFIQINYKEL</sequence>
<organism evidence="2 3">
    <name type="scientific">Campylobacter portucalensis</name>
    <dbReference type="NCBI Taxonomy" id="2608384"/>
    <lineage>
        <taxon>Bacteria</taxon>
        <taxon>Pseudomonadati</taxon>
        <taxon>Campylobacterota</taxon>
        <taxon>Epsilonproteobacteria</taxon>
        <taxon>Campylobacterales</taxon>
        <taxon>Campylobacteraceae</taxon>
        <taxon>Campylobacter</taxon>
    </lineage>
</organism>
<feature type="transmembrane region" description="Helical" evidence="1">
    <location>
        <begin position="32"/>
        <end position="50"/>
    </location>
</feature>
<gene>
    <name evidence="2" type="ORF">F1B92_05330</name>
</gene>
<reference evidence="2 3" key="1">
    <citation type="submission" date="2019-09" db="EMBL/GenBank/DDBJ databases">
        <authorList>
            <person name="Silva M."/>
            <person name="Pereira G."/>
            <person name="Lopes-Da-Costa L."/>
            <person name="Silva E."/>
        </authorList>
    </citation>
    <scope>NUCLEOTIDE SEQUENCE [LARGE SCALE GENOMIC DNA]</scope>
    <source>
        <strain evidence="2 3">FMV-PI01</strain>
    </source>
</reference>
<keyword evidence="1" id="KW-0472">Membrane</keyword>